<dbReference type="Proteomes" id="UP000031647">
    <property type="component" value="Chromosome"/>
</dbReference>
<evidence type="ECO:0000313" key="1">
    <source>
        <dbReference type="EMBL" id="AHA63102.1"/>
    </source>
</evidence>
<sequence>MRDSRLLSHSLKFNNDIEPFSLNIFPENKFILIK</sequence>
<name>A0A0A6ZM81_SHIDY</name>
<dbReference type="KEGG" id="sdz:Asd1617_00275"/>
<protein>
    <submittedName>
        <fullName evidence="1">Uncharacterized protein</fullName>
    </submittedName>
</protein>
<dbReference type="PATRIC" id="fig|754093.4.peg.280"/>
<organism evidence="1 2">
    <name type="scientific">Shigella dysenteriae 1617</name>
    <dbReference type="NCBI Taxonomy" id="754093"/>
    <lineage>
        <taxon>Bacteria</taxon>
        <taxon>Pseudomonadati</taxon>
        <taxon>Pseudomonadota</taxon>
        <taxon>Gammaproteobacteria</taxon>
        <taxon>Enterobacterales</taxon>
        <taxon>Enterobacteriaceae</taxon>
        <taxon>Shigella</taxon>
    </lineage>
</organism>
<dbReference type="AlphaFoldDB" id="A0A0A6ZM81"/>
<reference evidence="1 2" key="1">
    <citation type="submission" date="2013-09" db="EMBL/GenBank/DDBJ databases">
        <title>Comparative genomics of Sd1617 to representative strains in evaluating its pathogenesis.</title>
        <authorList>
            <person name="Aksomboon Vongsawan A."/>
            <person name="Kapatral V."/>
            <person name="Vaisvil B."/>
            <person name="Serichantalergs O."/>
            <person name="Hale T.L."/>
            <person name="Mason C.J."/>
        </authorList>
    </citation>
    <scope>NUCLEOTIDE SEQUENCE [LARGE SCALE GENOMIC DNA]</scope>
    <source>
        <strain evidence="1 2">1617</strain>
    </source>
</reference>
<dbReference type="EMBL" id="CP006736">
    <property type="protein sequence ID" value="AHA63102.1"/>
    <property type="molecule type" value="Genomic_DNA"/>
</dbReference>
<dbReference type="HOGENOM" id="CLU_3376009_0_0_6"/>
<evidence type="ECO:0000313" key="2">
    <source>
        <dbReference type="Proteomes" id="UP000031647"/>
    </source>
</evidence>
<accession>A0A0A6ZM81</accession>
<gene>
    <name evidence="1" type="ORF">Asd1617_00275</name>
</gene>
<proteinExistence type="predicted"/>